<name>A0A0M9VPL1_9BASI</name>
<dbReference type="AlphaFoldDB" id="A0A0M9VPL1"/>
<gene>
    <name evidence="3" type="ORF">Malapachy_0675</name>
</gene>
<dbReference type="Pfam" id="PF25573">
    <property type="entry name" value="TPR_PSMD3_N"/>
    <property type="match status" value="1"/>
</dbReference>
<dbReference type="PANTHER" id="PTHR12732">
    <property type="entry name" value="UNCHARACTERIZED PROTEASOME COMPONENT REGION PCI-CONTAINING"/>
    <property type="match status" value="1"/>
</dbReference>
<dbReference type="SMART" id="SM00753">
    <property type="entry name" value="PAM"/>
    <property type="match status" value="1"/>
</dbReference>
<reference evidence="3 4" key="1">
    <citation type="submission" date="2015-07" db="EMBL/GenBank/DDBJ databases">
        <title>Draft Genome Sequence of Malassezia furfur CBS1878 and Malassezia pachydermatis CBS1879.</title>
        <authorList>
            <person name="Triana S."/>
            <person name="Ohm R."/>
            <person name="Gonzalez A."/>
            <person name="DeCock H."/>
            <person name="Restrepo S."/>
            <person name="Celis A."/>
        </authorList>
    </citation>
    <scope>NUCLEOTIDE SEQUENCE [LARGE SCALE GENOMIC DNA]</scope>
    <source>
        <strain evidence="3 4">CBS 1879</strain>
    </source>
</reference>
<organism evidence="3 4">
    <name type="scientific">Malassezia pachydermatis</name>
    <dbReference type="NCBI Taxonomy" id="77020"/>
    <lineage>
        <taxon>Eukaryota</taxon>
        <taxon>Fungi</taxon>
        <taxon>Dikarya</taxon>
        <taxon>Basidiomycota</taxon>
        <taxon>Ustilaginomycotina</taxon>
        <taxon>Malasseziomycetes</taxon>
        <taxon>Malasseziales</taxon>
        <taxon>Malasseziaceae</taxon>
        <taxon>Malassezia</taxon>
    </lineage>
</organism>
<dbReference type="PANTHER" id="PTHR12732:SF0">
    <property type="entry name" value="PCI DOMAIN-CONTAINING PROTEIN 2"/>
    <property type="match status" value="1"/>
</dbReference>
<dbReference type="PROSITE" id="PS50250">
    <property type="entry name" value="PCI"/>
    <property type="match status" value="1"/>
</dbReference>
<evidence type="ECO:0000313" key="4">
    <source>
        <dbReference type="Proteomes" id="UP000037751"/>
    </source>
</evidence>
<protein>
    <submittedName>
        <fullName evidence="3">Csn12-cop9 signalosome subunit</fullName>
    </submittedName>
</protein>
<dbReference type="InterPro" id="IPR057985">
    <property type="entry name" value="TPR_PSMD3_N"/>
</dbReference>
<dbReference type="RefSeq" id="XP_017992171.1">
    <property type="nucleotide sequence ID" value="XM_018135190.1"/>
</dbReference>
<dbReference type="GeneID" id="28727065"/>
<dbReference type="VEuPathDB" id="FungiDB:Malapachy_0675"/>
<accession>A0A0M9VPL1</accession>
<dbReference type="GO" id="GO:0016973">
    <property type="term" value="P:poly(A)+ mRNA export from nucleus"/>
    <property type="evidence" value="ECO:0007669"/>
    <property type="project" value="TreeGrafter"/>
</dbReference>
<dbReference type="GO" id="GO:0006368">
    <property type="term" value="P:transcription elongation by RNA polymerase II"/>
    <property type="evidence" value="ECO:0007669"/>
    <property type="project" value="TreeGrafter"/>
</dbReference>
<dbReference type="GO" id="GO:0003723">
    <property type="term" value="F:RNA binding"/>
    <property type="evidence" value="ECO:0007669"/>
    <property type="project" value="InterPro"/>
</dbReference>
<dbReference type="InterPro" id="IPR000717">
    <property type="entry name" value="PCI_dom"/>
</dbReference>
<comment type="caution">
    <text evidence="3">The sequence shown here is derived from an EMBL/GenBank/DDBJ whole genome shotgun (WGS) entry which is preliminary data.</text>
</comment>
<evidence type="ECO:0000313" key="3">
    <source>
        <dbReference type="EMBL" id="KOS14539.1"/>
    </source>
</evidence>
<keyword evidence="4" id="KW-1185">Reference proteome</keyword>
<dbReference type="Proteomes" id="UP000037751">
    <property type="component" value="Unassembled WGS sequence"/>
</dbReference>
<evidence type="ECO:0000259" key="2">
    <source>
        <dbReference type="PROSITE" id="PS50250"/>
    </source>
</evidence>
<feature type="domain" description="PCI" evidence="2">
    <location>
        <begin position="227"/>
        <end position="412"/>
    </location>
</feature>
<evidence type="ECO:0000256" key="1">
    <source>
        <dbReference type="ARBA" id="ARBA00025771"/>
    </source>
</evidence>
<dbReference type="GO" id="GO:0003690">
    <property type="term" value="F:double-stranded DNA binding"/>
    <property type="evidence" value="ECO:0007669"/>
    <property type="project" value="InterPro"/>
</dbReference>
<dbReference type="GO" id="GO:0070390">
    <property type="term" value="C:transcription export complex 2"/>
    <property type="evidence" value="ECO:0007669"/>
    <property type="project" value="TreeGrafter"/>
</dbReference>
<dbReference type="InterPro" id="IPR036388">
    <property type="entry name" value="WH-like_DNA-bd_sf"/>
</dbReference>
<comment type="similarity">
    <text evidence="1">Belongs to the CSN12 family.</text>
</comment>
<dbReference type="GO" id="GO:0000973">
    <property type="term" value="P:post-transcriptional tethering of RNA polymerase II gene DNA at nuclear periphery"/>
    <property type="evidence" value="ECO:0007669"/>
    <property type="project" value="TreeGrafter"/>
</dbReference>
<dbReference type="Gene3D" id="1.10.10.10">
    <property type="entry name" value="Winged helix-like DNA-binding domain superfamily/Winged helix DNA-binding domain"/>
    <property type="match status" value="1"/>
</dbReference>
<dbReference type="EMBL" id="LGAV01000003">
    <property type="protein sequence ID" value="KOS14539.1"/>
    <property type="molecule type" value="Genomic_DNA"/>
</dbReference>
<dbReference type="STRING" id="77020.A0A0M9VPL1"/>
<dbReference type="InterPro" id="IPR045114">
    <property type="entry name" value="Csn12-like"/>
</dbReference>
<dbReference type="OrthoDB" id="10252687at2759"/>
<sequence length="424" mass="46995">MSVADWAQAIALGVERQDGDVLARLFSLHTKSTRRALATIADPSERVVKAVLTRVALPSPWSDMTVSYVRCGALLFGHASKRQAPSEAWHQAFEALQAAASVFLRHFLVLAPGRWALPLLRALMLDVRWVAKRADEAANAAAPPGTRRAQAHLEACARTLNRGFSACVADRHPVLHESKKWGTYAMVNLVFGTYFALKSISLCKNIVRALDAGDLPPLSAYAAVDVVPFLYYQGRLAFMDEEYTKADEALTLALMQTPHTAPTLRERILLYLIPVRLLHGQRPNAQLLAPFPRLEALYAHVLEACRRGDVRTLDQTLSDAAYERPFVRLGVFLALERVRAVCITRLLRRVWRHEGGGTRLRLAPMAQALQWIGAADDALGAEWLIATQIAQGRIKGYVAHERQMLVLSANDPFPCASLTMLRTL</sequence>
<proteinExistence type="inferred from homology"/>